<dbReference type="AlphaFoldDB" id="A0A5M6CT41"/>
<dbReference type="PROSITE" id="PS51186">
    <property type="entry name" value="GNAT"/>
    <property type="match status" value="1"/>
</dbReference>
<evidence type="ECO:0000313" key="4">
    <source>
        <dbReference type="EMBL" id="KAA5537550.1"/>
    </source>
</evidence>
<dbReference type="Gene3D" id="3.40.630.30">
    <property type="match status" value="1"/>
</dbReference>
<protein>
    <submittedName>
        <fullName evidence="4">GNAT family N-acetyltransferase</fullName>
    </submittedName>
</protein>
<dbReference type="CDD" id="cd04301">
    <property type="entry name" value="NAT_SF"/>
    <property type="match status" value="1"/>
</dbReference>
<evidence type="ECO:0000256" key="1">
    <source>
        <dbReference type="ARBA" id="ARBA00022679"/>
    </source>
</evidence>
<keyword evidence="1 4" id="KW-0808">Transferase</keyword>
<proteinExistence type="predicted"/>
<dbReference type="InterPro" id="IPR050680">
    <property type="entry name" value="YpeA/RimI_acetyltransf"/>
</dbReference>
<evidence type="ECO:0000313" key="5">
    <source>
        <dbReference type="Proteomes" id="UP000324479"/>
    </source>
</evidence>
<dbReference type="Proteomes" id="UP000324479">
    <property type="component" value="Unassembled WGS sequence"/>
</dbReference>
<evidence type="ECO:0000259" key="3">
    <source>
        <dbReference type="PROSITE" id="PS51186"/>
    </source>
</evidence>
<dbReference type="PANTHER" id="PTHR43420">
    <property type="entry name" value="ACETYLTRANSFERASE"/>
    <property type="match status" value="1"/>
</dbReference>
<name>A0A5M6CT41_9BACT</name>
<dbReference type="EMBL" id="VWOX01000038">
    <property type="protein sequence ID" value="KAA5537550.1"/>
    <property type="molecule type" value="Genomic_DNA"/>
</dbReference>
<gene>
    <name evidence="4" type="ORF">FYK55_28180</name>
</gene>
<dbReference type="InterPro" id="IPR016181">
    <property type="entry name" value="Acyl_CoA_acyltransferase"/>
</dbReference>
<sequence>MTASSEIRLTLEPNDEAPACQAVCALLRDHNWNANPELMQLLTSPKPKDPINLIAWSEQAVVGGLLGYTQRKWLRIDILAVAPDHRQRGIGTSLMREAERLARLRGCCYGYVDTLEHQAPGFYLRFGYQSSGEIKDWDSRGNAKYFLTRRIAPDSG</sequence>
<dbReference type="SUPFAM" id="SSF55729">
    <property type="entry name" value="Acyl-CoA N-acyltransferases (Nat)"/>
    <property type="match status" value="1"/>
</dbReference>
<dbReference type="RefSeq" id="WP_150079965.1">
    <property type="nucleotide sequence ID" value="NZ_VWOX01000038.1"/>
</dbReference>
<keyword evidence="5" id="KW-1185">Reference proteome</keyword>
<accession>A0A5M6CT41</accession>
<dbReference type="InterPro" id="IPR000182">
    <property type="entry name" value="GNAT_dom"/>
</dbReference>
<dbReference type="PANTHER" id="PTHR43420:SF12">
    <property type="entry name" value="N-ACETYLTRANSFERASE DOMAIN-CONTAINING PROTEIN"/>
    <property type="match status" value="1"/>
</dbReference>
<evidence type="ECO:0000256" key="2">
    <source>
        <dbReference type="ARBA" id="ARBA00023315"/>
    </source>
</evidence>
<reference evidence="4 5" key="1">
    <citation type="submission" date="2019-08" db="EMBL/GenBank/DDBJ databases">
        <authorList>
            <person name="Dhanesh K."/>
            <person name="Kumar G."/>
            <person name="Sasikala C."/>
            <person name="Venkata Ramana C."/>
        </authorList>
    </citation>
    <scope>NUCLEOTIDE SEQUENCE [LARGE SCALE GENOMIC DNA]</scope>
    <source>
        <strain evidence="4 5">JC645</strain>
    </source>
</reference>
<dbReference type="Pfam" id="PF00583">
    <property type="entry name" value="Acetyltransf_1"/>
    <property type="match status" value="1"/>
</dbReference>
<comment type="caution">
    <text evidence="4">The sequence shown here is derived from an EMBL/GenBank/DDBJ whole genome shotgun (WGS) entry which is preliminary data.</text>
</comment>
<feature type="domain" description="N-acetyltransferase" evidence="3">
    <location>
        <begin position="9"/>
        <end position="152"/>
    </location>
</feature>
<organism evidence="4 5">
    <name type="scientific">Roseiconus nitratireducens</name>
    <dbReference type="NCBI Taxonomy" id="2605748"/>
    <lineage>
        <taxon>Bacteria</taxon>
        <taxon>Pseudomonadati</taxon>
        <taxon>Planctomycetota</taxon>
        <taxon>Planctomycetia</taxon>
        <taxon>Pirellulales</taxon>
        <taxon>Pirellulaceae</taxon>
        <taxon>Roseiconus</taxon>
    </lineage>
</organism>
<keyword evidence="2" id="KW-0012">Acyltransferase</keyword>
<dbReference type="GO" id="GO:0016747">
    <property type="term" value="F:acyltransferase activity, transferring groups other than amino-acyl groups"/>
    <property type="evidence" value="ECO:0007669"/>
    <property type="project" value="InterPro"/>
</dbReference>